<dbReference type="InterPro" id="IPR036412">
    <property type="entry name" value="HAD-like_sf"/>
</dbReference>
<evidence type="ECO:0008006" key="2">
    <source>
        <dbReference type="Google" id="ProtNLM"/>
    </source>
</evidence>
<dbReference type="Gene3D" id="3.40.50.1000">
    <property type="entry name" value="HAD superfamily/HAD-like"/>
    <property type="match status" value="1"/>
</dbReference>
<evidence type="ECO:0000313" key="1">
    <source>
        <dbReference type="EMBL" id="MPM45299.1"/>
    </source>
</evidence>
<dbReference type="InterPro" id="IPR010021">
    <property type="entry name" value="PGPP1/Gep4"/>
</dbReference>
<dbReference type="EMBL" id="VSSQ01010820">
    <property type="protein sequence ID" value="MPM45299.1"/>
    <property type="molecule type" value="Genomic_DNA"/>
</dbReference>
<comment type="caution">
    <text evidence="1">The sequence shown here is derived from an EMBL/GenBank/DDBJ whole genome shotgun (WGS) entry which is preliminary data.</text>
</comment>
<dbReference type="GO" id="GO:0008962">
    <property type="term" value="F:phosphatidylglycerophosphatase activity"/>
    <property type="evidence" value="ECO:0007669"/>
    <property type="project" value="InterPro"/>
</dbReference>
<dbReference type="AlphaFoldDB" id="A0A644ZWE5"/>
<dbReference type="NCBIfam" id="TIGR01662">
    <property type="entry name" value="HAD-SF-IIIA"/>
    <property type="match status" value="1"/>
</dbReference>
<dbReference type="PANTHER" id="PTHR19288:SF25">
    <property type="entry name" value="PHOSPHATIDYLGLYCEROPHOSPHATASE GEP4, MITOCHONDRIAL"/>
    <property type="match status" value="1"/>
</dbReference>
<dbReference type="NCBIfam" id="TIGR01549">
    <property type="entry name" value="HAD-SF-IA-v1"/>
    <property type="match status" value="1"/>
</dbReference>
<dbReference type="GO" id="GO:0005737">
    <property type="term" value="C:cytoplasm"/>
    <property type="evidence" value="ECO:0007669"/>
    <property type="project" value="TreeGrafter"/>
</dbReference>
<sequence length="176" mass="19112">MAFSLIADGVYPAVEQIDPDWLAQNGIKLVLADLDNTLASYSDSDFPEAAAAWARGLAQRGITLFILSNTRKPDRAGRFARSLGLPYIERAGKPKALSFHRAMERLGCAPAQTVMVGDQVFTDVLGAKNAGIPVLLVRPIRLAGNPGRYVRYAVELPFRQLAKGRSPFGSKAEAER</sequence>
<dbReference type="InterPro" id="IPR006439">
    <property type="entry name" value="HAD-SF_hydro_IA"/>
</dbReference>
<dbReference type="InterPro" id="IPR006549">
    <property type="entry name" value="HAD-SF_hydro_IIIA"/>
</dbReference>
<organism evidence="1">
    <name type="scientific">bioreactor metagenome</name>
    <dbReference type="NCBI Taxonomy" id="1076179"/>
    <lineage>
        <taxon>unclassified sequences</taxon>
        <taxon>metagenomes</taxon>
        <taxon>ecological metagenomes</taxon>
    </lineage>
</organism>
<protein>
    <recommendedName>
        <fullName evidence="2">Phosphoglycolate phosphatase</fullName>
    </recommendedName>
</protein>
<dbReference type="NCBIfam" id="TIGR01668">
    <property type="entry name" value="YqeG_hyp_ppase"/>
    <property type="match status" value="1"/>
</dbReference>
<gene>
    <name evidence="1" type="ORF">SDC9_91985</name>
</gene>
<dbReference type="InterPro" id="IPR023214">
    <property type="entry name" value="HAD_sf"/>
</dbReference>
<reference evidence="1" key="1">
    <citation type="submission" date="2019-08" db="EMBL/GenBank/DDBJ databases">
        <authorList>
            <person name="Kucharzyk K."/>
            <person name="Murdoch R.W."/>
            <person name="Higgins S."/>
            <person name="Loffler F."/>
        </authorList>
    </citation>
    <scope>NUCLEOTIDE SEQUENCE</scope>
</reference>
<dbReference type="SUPFAM" id="SSF56784">
    <property type="entry name" value="HAD-like"/>
    <property type="match status" value="1"/>
</dbReference>
<dbReference type="PANTHER" id="PTHR19288">
    <property type="entry name" value="4-NITROPHENYLPHOSPHATASE-RELATED"/>
    <property type="match status" value="1"/>
</dbReference>
<proteinExistence type="predicted"/>
<accession>A0A644ZWE5</accession>
<dbReference type="Pfam" id="PF00702">
    <property type="entry name" value="Hydrolase"/>
    <property type="match status" value="1"/>
</dbReference>
<name>A0A644ZWE5_9ZZZZ</name>